<gene>
    <name evidence="13" type="ORF">A3843_06970</name>
</gene>
<feature type="binding site" evidence="8">
    <location>
        <position position="265"/>
    </location>
    <ligand>
        <name>NAD(+)</name>
        <dbReference type="ChEBI" id="CHEBI:57540"/>
    </ligand>
</feature>
<evidence type="ECO:0000259" key="12">
    <source>
        <dbReference type="Pfam" id="PF07992"/>
    </source>
</evidence>
<dbReference type="Pfam" id="PF07992">
    <property type="entry name" value="Pyr_redox_2"/>
    <property type="match status" value="1"/>
</dbReference>
<sequence length="473" mass="49882">MATNTLTPDICVIGAGSAGLTVAAAAAAFGVDVVLIEKGKMGGDCLNYGCVPSKALIAAGKAAQAHRTSEKYGVEANEPSIDFSKANAHLRSVIAAIEPHDSEERFEGLGVTVIKAEARFVDANTVEAGEVAIRARRFVIATGSSAFVPPLPGLETLPYLTNETLFELTRTPEHLLIVGGGPIGMEMAQAHRRLGAKVTVVEAARALGAADPEFASLVLDKLRAEGVAIMEGVKVKRLEKVNGGVRAFLDATRTLDASHILIAAGRVANTKGLGLEAAGIATHANGIKVDDRLRTSNKKVYAIGDVIGGQQFTHLAGAHASLVVRSLLFRLPVNHHRLVVPAVTYTDPELAHIGMQEAEAREAHGNKLKVLTAEFSGNDRALTEGQAEGKVKLLVGKGGRLVGADIVGPHAGELLAPLALMISRRLHIKALLDLTLPYPTLSEVLKRAALSYYAGAAEKPWIRRVLALLRKFG</sequence>
<feature type="domain" description="Pyridine nucleotide-disulphide oxidoreductase dimerisation" evidence="11">
    <location>
        <begin position="340"/>
        <end position="448"/>
    </location>
</feature>
<dbReference type="GO" id="GO:0016668">
    <property type="term" value="F:oxidoreductase activity, acting on a sulfur group of donors, NAD(P) as acceptor"/>
    <property type="evidence" value="ECO:0007669"/>
    <property type="project" value="InterPro"/>
</dbReference>
<dbReference type="InterPro" id="IPR036188">
    <property type="entry name" value="FAD/NAD-bd_sf"/>
</dbReference>
<dbReference type="PIRSF" id="PIRSF000350">
    <property type="entry name" value="Mercury_reductase_MerA"/>
    <property type="match status" value="1"/>
</dbReference>
<dbReference type="RefSeq" id="WP_028481759.1">
    <property type="nucleotide sequence ID" value="NZ_LVVZ01000014.1"/>
</dbReference>
<dbReference type="InterPro" id="IPR016156">
    <property type="entry name" value="FAD/NAD-linked_Rdtase_dimer_sf"/>
</dbReference>
<comment type="similarity">
    <text evidence="1 10">Belongs to the class-I pyridine nucleotide-disulfide oxidoreductase family.</text>
</comment>
<keyword evidence="5 10" id="KW-0560">Oxidoreductase</keyword>
<keyword evidence="4" id="KW-0521">NADP</keyword>
<dbReference type="FunFam" id="3.30.390.30:FF:000001">
    <property type="entry name" value="Dihydrolipoyl dehydrogenase"/>
    <property type="match status" value="1"/>
</dbReference>
<dbReference type="Proteomes" id="UP000185783">
    <property type="component" value="Unassembled WGS sequence"/>
</dbReference>
<feature type="binding site" evidence="8">
    <location>
        <position position="305"/>
    </location>
    <ligand>
        <name>NAD(+)</name>
        <dbReference type="ChEBI" id="CHEBI:57540"/>
    </ligand>
</feature>
<evidence type="ECO:0000256" key="5">
    <source>
        <dbReference type="ARBA" id="ARBA00023002"/>
    </source>
</evidence>
<keyword evidence="7 10" id="KW-0676">Redox-active center</keyword>
<dbReference type="PANTHER" id="PTHR43014">
    <property type="entry name" value="MERCURIC REDUCTASE"/>
    <property type="match status" value="1"/>
</dbReference>
<dbReference type="Pfam" id="PF02852">
    <property type="entry name" value="Pyr_redox_dim"/>
    <property type="match status" value="1"/>
</dbReference>
<dbReference type="SUPFAM" id="SSF55424">
    <property type="entry name" value="FAD/NAD-linked reductases, dimerisation (C-terminal) domain"/>
    <property type="match status" value="1"/>
</dbReference>
<dbReference type="Gene3D" id="3.50.50.60">
    <property type="entry name" value="FAD/NAD(P)-binding domain"/>
    <property type="match status" value="2"/>
</dbReference>
<organism evidence="13 14">
    <name type="scientific">Pseudovibrio exalbescens</name>
    <dbReference type="NCBI Taxonomy" id="197461"/>
    <lineage>
        <taxon>Bacteria</taxon>
        <taxon>Pseudomonadati</taxon>
        <taxon>Pseudomonadota</taxon>
        <taxon>Alphaproteobacteria</taxon>
        <taxon>Hyphomicrobiales</taxon>
        <taxon>Stappiaceae</taxon>
        <taxon>Pseudovibrio</taxon>
    </lineage>
</organism>
<dbReference type="Gene3D" id="3.30.390.30">
    <property type="match status" value="1"/>
</dbReference>
<dbReference type="STRING" id="197461.A3843_06970"/>
<keyword evidence="14" id="KW-1185">Reference proteome</keyword>
<dbReference type="GO" id="GO:0050660">
    <property type="term" value="F:flavin adenine dinucleotide binding"/>
    <property type="evidence" value="ECO:0007669"/>
    <property type="project" value="TreeGrafter"/>
</dbReference>
<feature type="binding site" evidence="8">
    <location>
        <position position="54"/>
    </location>
    <ligand>
        <name>FAD</name>
        <dbReference type="ChEBI" id="CHEBI:57692"/>
    </ligand>
</feature>
<accession>A0A1U7JHN4</accession>
<dbReference type="InterPro" id="IPR004099">
    <property type="entry name" value="Pyr_nucl-diS_OxRdtase_dimer"/>
</dbReference>
<protein>
    <submittedName>
        <fullName evidence="13">Dihydrolipoamide dehydrogenase</fullName>
    </submittedName>
</protein>
<keyword evidence="6" id="KW-1015">Disulfide bond</keyword>
<name>A0A1U7JHN4_9HYPH</name>
<evidence type="ECO:0000259" key="11">
    <source>
        <dbReference type="Pfam" id="PF02852"/>
    </source>
</evidence>
<dbReference type="PROSITE" id="PS00076">
    <property type="entry name" value="PYRIDINE_REDOX_1"/>
    <property type="match status" value="1"/>
</dbReference>
<dbReference type="PRINTS" id="PR00368">
    <property type="entry name" value="FADPNR"/>
</dbReference>
<keyword evidence="2 10" id="KW-0285">Flavoprotein</keyword>
<keyword evidence="8" id="KW-0547">Nucleotide-binding</keyword>
<feature type="binding site" evidence="8">
    <location>
        <position position="202"/>
    </location>
    <ligand>
        <name>NAD(+)</name>
        <dbReference type="ChEBI" id="CHEBI:57540"/>
    </ligand>
</feature>
<evidence type="ECO:0000256" key="8">
    <source>
        <dbReference type="PIRSR" id="PIRSR000350-3"/>
    </source>
</evidence>
<dbReference type="AlphaFoldDB" id="A0A1U7JHN4"/>
<evidence type="ECO:0000256" key="7">
    <source>
        <dbReference type="ARBA" id="ARBA00023284"/>
    </source>
</evidence>
<evidence type="ECO:0000256" key="2">
    <source>
        <dbReference type="ARBA" id="ARBA00022630"/>
    </source>
</evidence>
<evidence type="ECO:0000256" key="10">
    <source>
        <dbReference type="RuleBase" id="RU003691"/>
    </source>
</evidence>
<evidence type="ECO:0000256" key="3">
    <source>
        <dbReference type="ARBA" id="ARBA00022827"/>
    </source>
</evidence>
<keyword evidence="8" id="KW-0520">NAD</keyword>
<evidence type="ECO:0000256" key="4">
    <source>
        <dbReference type="ARBA" id="ARBA00022857"/>
    </source>
</evidence>
<dbReference type="SUPFAM" id="SSF51905">
    <property type="entry name" value="FAD/NAD(P)-binding domain"/>
    <property type="match status" value="1"/>
</dbReference>
<feature type="binding site" evidence="8">
    <location>
        <begin position="179"/>
        <end position="186"/>
    </location>
    <ligand>
        <name>NAD(+)</name>
        <dbReference type="ChEBI" id="CHEBI:57540"/>
    </ligand>
</feature>
<evidence type="ECO:0000256" key="6">
    <source>
        <dbReference type="ARBA" id="ARBA00023157"/>
    </source>
</evidence>
<dbReference type="InterPro" id="IPR001100">
    <property type="entry name" value="Pyr_nuc-diS_OxRdtase"/>
</dbReference>
<feature type="domain" description="FAD/NAD(P)-binding" evidence="12">
    <location>
        <begin position="9"/>
        <end position="319"/>
    </location>
</feature>
<comment type="cofactor">
    <cofactor evidence="8">
        <name>FAD</name>
        <dbReference type="ChEBI" id="CHEBI:57692"/>
    </cofactor>
    <text evidence="8">Binds 1 FAD per subunit.</text>
</comment>
<feature type="disulfide bond" description="Redox-active" evidence="9">
    <location>
        <begin position="45"/>
        <end position="50"/>
    </location>
</feature>
<evidence type="ECO:0000256" key="9">
    <source>
        <dbReference type="PIRSR" id="PIRSR000350-4"/>
    </source>
</evidence>
<reference evidence="13 14" key="1">
    <citation type="submission" date="2016-03" db="EMBL/GenBank/DDBJ databases">
        <title>Genome sequence of Nesiotobacter sp. nov., a moderately halophilic alphaproteobacterium isolated from the Yellow Sea, China.</title>
        <authorList>
            <person name="Zhang G."/>
            <person name="Zhang R."/>
        </authorList>
    </citation>
    <scope>NUCLEOTIDE SEQUENCE [LARGE SCALE GENOMIC DNA]</scope>
    <source>
        <strain evidence="13 14">WB1-6</strain>
    </source>
</reference>
<dbReference type="EMBL" id="LVVZ01000014">
    <property type="protein sequence ID" value="OKL44161.1"/>
    <property type="molecule type" value="Genomic_DNA"/>
</dbReference>
<proteinExistence type="inferred from homology"/>
<dbReference type="PANTHER" id="PTHR43014:SF2">
    <property type="entry name" value="MERCURIC REDUCTASE"/>
    <property type="match status" value="1"/>
</dbReference>
<evidence type="ECO:0000313" key="14">
    <source>
        <dbReference type="Proteomes" id="UP000185783"/>
    </source>
</evidence>
<dbReference type="InterPro" id="IPR023753">
    <property type="entry name" value="FAD/NAD-binding_dom"/>
</dbReference>
<evidence type="ECO:0000256" key="1">
    <source>
        <dbReference type="ARBA" id="ARBA00007532"/>
    </source>
</evidence>
<dbReference type="PRINTS" id="PR00411">
    <property type="entry name" value="PNDRDTASEI"/>
</dbReference>
<keyword evidence="3 8" id="KW-0274">FAD</keyword>
<dbReference type="GO" id="GO:0003955">
    <property type="term" value="F:NAD(P)H dehydrogenase (quinone) activity"/>
    <property type="evidence" value="ECO:0007669"/>
    <property type="project" value="TreeGrafter"/>
</dbReference>
<dbReference type="InterPro" id="IPR012999">
    <property type="entry name" value="Pyr_OxRdtase_I_AS"/>
</dbReference>
<evidence type="ECO:0000313" key="13">
    <source>
        <dbReference type="EMBL" id="OKL44161.1"/>
    </source>
</evidence>
<comment type="caution">
    <text evidence="13">The sequence shown here is derived from an EMBL/GenBank/DDBJ whole genome shotgun (WGS) entry which is preliminary data.</text>
</comment>
<feature type="binding site" evidence="8">
    <location>
        <begin position="142"/>
        <end position="144"/>
    </location>
    <ligand>
        <name>FAD</name>
        <dbReference type="ChEBI" id="CHEBI:57692"/>
    </ligand>
</feature>